<dbReference type="SUPFAM" id="SSF52821">
    <property type="entry name" value="Rhodanese/Cell cycle control phosphatase"/>
    <property type="match status" value="2"/>
</dbReference>
<gene>
    <name evidence="5" type="ORF">GCM10010841_22870</name>
</gene>
<name>A0ABQ2GVK7_9DEIO</name>
<dbReference type="PANTHER" id="PTHR11364">
    <property type="entry name" value="THIOSULFATE SULFERTANSFERASE"/>
    <property type="match status" value="1"/>
</dbReference>
<keyword evidence="6" id="KW-1185">Reference proteome</keyword>
<proteinExistence type="predicted"/>
<feature type="domain" description="Rhodanese" evidence="4">
    <location>
        <begin position="171"/>
        <end position="282"/>
    </location>
</feature>
<evidence type="ECO:0000256" key="2">
    <source>
        <dbReference type="ARBA" id="ARBA00022737"/>
    </source>
</evidence>
<dbReference type="PROSITE" id="PS50206">
    <property type="entry name" value="RHODANESE_3"/>
    <property type="match status" value="2"/>
</dbReference>
<feature type="domain" description="Rhodanese" evidence="4">
    <location>
        <begin position="19"/>
        <end position="143"/>
    </location>
</feature>
<dbReference type="InterPro" id="IPR001763">
    <property type="entry name" value="Rhodanese-like_dom"/>
</dbReference>
<comment type="caution">
    <text evidence="5">The sequence shown here is derived from an EMBL/GenBank/DDBJ whole genome shotgun (WGS) entry which is preliminary data.</text>
</comment>
<protein>
    <submittedName>
        <fullName evidence="5">Thiosulfate sulfurtransferase</fullName>
    </submittedName>
</protein>
<evidence type="ECO:0000256" key="3">
    <source>
        <dbReference type="SAM" id="MobiDB-lite"/>
    </source>
</evidence>
<keyword evidence="2" id="KW-0677">Repeat</keyword>
<feature type="compositionally biased region" description="Basic and acidic residues" evidence="3">
    <location>
        <begin position="295"/>
        <end position="304"/>
    </location>
</feature>
<dbReference type="RefSeq" id="WP_188904490.1">
    <property type="nucleotide sequence ID" value="NZ_BMOM01000018.1"/>
</dbReference>
<accession>A0ABQ2GVK7</accession>
<dbReference type="CDD" id="cd01448">
    <property type="entry name" value="TST_Repeat_1"/>
    <property type="match status" value="1"/>
</dbReference>
<dbReference type="Pfam" id="PF00581">
    <property type="entry name" value="Rhodanese"/>
    <property type="match status" value="2"/>
</dbReference>
<dbReference type="PANTHER" id="PTHR11364:SF27">
    <property type="entry name" value="SULFURTRANSFERASE"/>
    <property type="match status" value="1"/>
</dbReference>
<reference evidence="6" key="1">
    <citation type="journal article" date="2019" name="Int. J. Syst. Evol. Microbiol.">
        <title>The Global Catalogue of Microorganisms (GCM) 10K type strain sequencing project: providing services to taxonomists for standard genome sequencing and annotation.</title>
        <authorList>
            <consortium name="The Broad Institute Genomics Platform"/>
            <consortium name="The Broad Institute Genome Sequencing Center for Infectious Disease"/>
            <person name="Wu L."/>
            <person name="Ma J."/>
        </authorList>
    </citation>
    <scope>NUCLEOTIDE SEQUENCE [LARGE SCALE GENOMIC DNA]</scope>
    <source>
        <strain evidence="6">JCM 15443</strain>
    </source>
</reference>
<evidence type="ECO:0000256" key="1">
    <source>
        <dbReference type="ARBA" id="ARBA00022679"/>
    </source>
</evidence>
<organism evidence="5 6">
    <name type="scientific">Deinococcus aerophilus</name>
    <dbReference type="NCBI Taxonomy" id="522488"/>
    <lineage>
        <taxon>Bacteria</taxon>
        <taxon>Thermotogati</taxon>
        <taxon>Deinococcota</taxon>
        <taxon>Deinococci</taxon>
        <taxon>Deinococcales</taxon>
        <taxon>Deinococcaceae</taxon>
        <taxon>Deinococcus</taxon>
    </lineage>
</organism>
<sequence length="304" mass="32098">MTPPSSPLKSAGWLLGHLHDDRLRVLDCRYALSDPLVGRIAYLSGHIPGASYADLETDLSGPVQPGGMGGRHPLPDPTDLAGWLGSIGIGNDSVVVAYDDPGSGQGFYAARAWWLLRWLGHREVYVLDGGWPAFLAVGGTADTAEPTCAPTTFVPDVQPGMLATAGDVQQRPAGTLLIDSRAPARYRGESEPLDRKAGHIPGAVNRDWSGALDGRGLYRAAEAQAARLDAGEAPTITYCGSGVSAAPNLLARELAGTPLGPDNRLYAGSWSDWISDDRRPVATGPEEPTLPGGHPDPEPEDWKT</sequence>
<dbReference type="Gene3D" id="3.40.250.10">
    <property type="entry name" value="Rhodanese-like domain"/>
    <property type="match status" value="2"/>
</dbReference>
<evidence type="ECO:0000313" key="5">
    <source>
        <dbReference type="EMBL" id="GGM13654.1"/>
    </source>
</evidence>
<dbReference type="CDD" id="cd01449">
    <property type="entry name" value="TST_Repeat_2"/>
    <property type="match status" value="1"/>
</dbReference>
<evidence type="ECO:0000259" key="4">
    <source>
        <dbReference type="PROSITE" id="PS50206"/>
    </source>
</evidence>
<dbReference type="InterPro" id="IPR045078">
    <property type="entry name" value="TST/MPST-like"/>
</dbReference>
<evidence type="ECO:0000313" key="6">
    <source>
        <dbReference type="Proteomes" id="UP000661918"/>
    </source>
</evidence>
<feature type="region of interest" description="Disordered" evidence="3">
    <location>
        <begin position="275"/>
        <end position="304"/>
    </location>
</feature>
<dbReference type="EMBL" id="BMOM01000018">
    <property type="protein sequence ID" value="GGM13654.1"/>
    <property type="molecule type" value="Genomic_DNA"/>
</dbReference>
<dbReference type="InterPro" id="IPR036873">
    <property type="entry name" value="Rhodanese-like_dom_sf"/>
</dbReference>
<keyword evidence="1" id="KW-0808">Transferase</keyword>
<dbReference type="Proteomes" id="UP000661918">
    <property type="component" value="Unassembled WGS sequence"/>
</dbReference>
<dbReference type="SMART" id="SM00450">
    <property type="entry name" value="RHOD"/>
    <property type="match status" value="2"/>
</dbReference>